<proteinExistence type="predicted"/>
<dbReference type="Proteomes" id="UP001358586">
    <property type="component" value="Chromosome 11"/>
</dbReference>
<reference evidence="1 2" key="1">
    <citation type="submission" date="2023-03" db="EMBL/GenBank/DDBJ databases">
        <title>WGS of Gossypium arboreum.</title>
        <authorList>
            <person name="Yu D."/>
        </authorList>
    </citation>
    <scope>NUCLEOTIDE SEQUENCE [LARGE SCALE GENOMIC DNA]</scope>
    <source>
        <tissue evidence="1">Leaf</tissue>
    </source>
</reference>
<evidence type="ECO:0000313" key="1">
    <source>
        <dbReference type="EMBL" id="KAK5785351.1"/>
    </source>
</evidence>
<evidence type="ECO:0008006" key="3">
    <source>
        <dbReference type="Google" id="ProtNLM"/>
    </source>
</evidence>
<sequence>MKNSIRKLVARIKKLIDGLYEESNADMLKIARLKLGHLYAEEESYWAQRSRIKWLKEEDRNTCFFHVQATSRLKKNKIERLKDSNVIWVNDTNDICKDVSSIFARQFTNDEILEAFNQMDLDKALGIDGLLGIFFKENCEVVGKDVLNFFHDILDGNKDISCLNDTMIVLITKIKDPNDMTNF</sequence>
<name>A0ABR0N463_GOSAR</name>
<gene>
    <name evidence="1" type="ORF">PVK06_039925</name>
</gene>
<comment type="caution">
    <text evidence="1">The sequence shown here is derived from an EMBL/GenBank/DDBJ whole genome shotgun (WGS) entry which is preliminary data.</text>
</comment>
<accession>A0ABR0N463</accession>
<evidence type="ECO:0000313" key="2">
    <source>
        <dbReference type="Proteomes" id="UP001358586"/>
    </source>
</evidence>
<keyword evidence="2" id="KW-1185">Reference proteome</keyword>
<organism evidence="1 2">
    <name type="scientific">Gossypium arboreum</name>
    <name type="common">Tree cotton</name>
    <name type="synonym">Gossypium nanking</name>
    <dbReference type="NCBI Taxonomy" id="29729"/>
    <lineage>
        <taxon>Eukaryota</taxon>
        <taxon>Viridiplantae</taxon>
        <taxon>Streptophyta</taxon>
        <taxon>Embryophyta</taxon>
        <taxon>Tracheophyta</taxon>
        <taxon>Spermatophyta</taxon>
        <taxon>Magnoliopsida</taxon>
        <taxon>eudicotyledons</taxon>
        <taxon>Gunneridae</taxon>
        <taxon>Pentapetalae</taxon>
        <taxon>rosids</taxon>
        <taxon>malvids</taxon>
        <taxon>Malvales</taxon>
        <taxon>Malvaceae</taxon>
        <taxon>Malvoideae</taxon>
        <taxon>Gossypium</taxon>
    </lineage>
</organism>
<dbReference type="EMBL" id="JARKNE010000011">
    <property type="protein sequence ID" value="KAK5785351.1"/>
    <property type="molecule type" value="Genomic_DNA"/>
</dbReference>
<protein>
    <recommendedName>
        <fullName evidence="3">Reverse transcriptase</fullName>
    </recommendedName>
</protein>